<name>A0A4R2D7P5_SHIGR</name>
<dbReference type="EMBL" id="SLVX01000002">
    <property type="protein sequence ID" value="TCN47629.1"/>
    <property type="molecule type" value="Genomic_DNA"/>
</dbReference>
<organism evidence="1 2">
    <name type="scientific">Shinella granuli</name>
    <dbReference type="NCBI Taxonomy" id="323621"/>
    <lineage>
        <taxon>Bacteria</taxon>
        <taxon>Pseudomonadati</taxon>
        <taxon>Pseudomonadota</taxon>
        <taxon>Alphaproteobacteria</taxon>
        <taxon>Hyphomicrobiales</taxon>
        <taxon>Rhizobiaceae</taxon>
        <taxon>Shinella</taxon>
    </lineage>
</organism>
<sequence length="37" mass="4013">MTPRELAFALGVLRPVPPAPGRDALAALMRAFPDHKE</sequence>
<proteinExistence type="predicted"/>
<dbReference type="AlphaFoldDB" id="A0A4R2D7P5"/>
<reference evidence="1 2" key="1">
    <citation type="submission" date="2019-03" db="EMBL/GenBank/DDBJ databases">
        <title>Genomic Encyclopedia of Type Strains, Phase IV (KMG-IV): sequencing the most valuable type-strain genomes for metagenomic binning, comparative biology and taxonomic classification.</title>
        <authorList>
            <person name="Goeker M."/>
        </authorList>
    </citation>
    <scope>NUCLEOTIDE SEQUENCE [LARGE SCALE GENOMIC DNA]</scope>
    <source>
        <strain evidence="1 2">DSM 18401</strain>
    </source>
</reference>
<comment type="caution">
    <text evidence="1">The sequence shown here is derived from an EMBL/GenBank/DDBJ whole genome shotgun (WGS) entry which is preliminary data.</text>
</comment>
<accession>A0A4R2D7P5</accession>
<dbReference type="Pfam" id="PF09550">
    <property type="entry name" value="Phage_TAC_6"/>
    <property type="match status" value="1"/>
</dbReference>
<dbReference type="InterPro" id="IPR019056">
    <property type="entry name" value="Phage_TAC_6"/>
</dbReference>
<protein>
    <submittedName>
        <fullName evidence="1">Tail assembly chaperone</fullName>
    </submittedName>
</protein>
<keyword evidence="2" id="KW-1185">Reference proteome</keyword>
<evidence type="ECO:0000313" key="1">
    <source>
        <dbReference type="EMBL" id="TCN47629.1"/>
    </source>
</evidence>
<dbReference type="Proteomes" id="UP000295351">
    <property type="component" value="Unassembled WGS sequence"/>
</dbReference>
<gene>
    <name evidence="1" type="ORF">EV665_102148</name>
</gene>
<evidence type="ECO:0000313" key="2">
    <source>
        <dbReference type="Proteomes" id="UP000295351"/>
    </source>
</evidence>